<feature type="domain" description="Peroxisome membrane anchor protein Pex14p N-terminal" evidence="13">
    <location>
        <begin position="3"/>
        <end position="46"/>
    </location>
</feature>
<keyword evidence="3 10" id="KW-0653">Protein transport</keyword>
<keyword evidence="2 10" id="KW-0813">Transport</keyword>
<comment type="subcellular location">
    <subcellularLocation>
        <location evidence="9 10">Peroxisome membrane</location>
    </subcellularLocation>
</comment>
<keyword evidence="4" id="KW-0811">Translocation</keyword>
<keyword evidence="5 10" id="KW-0472">Membrane</keyword>
<dbReference type="InterPro" id="IPR006785">
    <property type="entry name" value="Pex14_N"/>
</dbReference>
<dbReference type="EMBL" id="FMSP01000017">
    <property type="protein sequence ID" value="SCV72929.1"/>
    <property type="molecule type" value="Genomic_DNA"/>
</dbReference>
<dbReference type="PANTHER" id="PTHR23058:SF0">
    <property type="entry name" value="PEROXISOMAL MEMBRANE PROTEIN PEX14"/>
    <property type="match status" value="1"/>
</dbReference>
<dbReference type="Gene3D" id="1.10.10.10">
    <property type="entry name" value="Winged helix-like DNA-binding domain superfamily/Winged helix DNA-binding domain"/>
    <property type="match status" value="1"/>
</dbReference>
<evidence type="ECO:0000256" key="6">
    <source>
        <dbReference type="ARBA" id="ARBA00023140"/>
    </source>
</evidence>
<evidence type="ECO:0000256" key="10">
    <source>
        <dbReference type="RuleBase" id="RU367032"/>
    </source>
</evidence>
<evidence type="ECO:0000256" key="9">
    <source>
        <dbReference type="ARBA" id="ARBA00046271"/>
    </source>
</evidence>
<proteinExistence type="inferred from homology"/>
<keyword evidence="11" id="KW-0175">Coiled coil</keyword>
<evidence type="ECO:0000256" key="11">
    <source>
        <dbReference type="SAM" id="Coils"/>
    </source>
</evidence>
<keyword evidence="15" id="KW-1185">Reference proteome</keyword>
<sequence>MSRTALISSAVNFLRDPTTASSPLAQRIGFLESKGLTPQEIEVALAQANGSASPLGTGMRMGGPQQQQQQQQHMMAMTREYERDWRDWFIMAVVGGTVGYVAAKLAQKFVVPHLQPPSESELEAAQKALEAKYDEAAEMLTTLQQSTDALSQSLDEQKSAVEKELDEVRKAVEEMRDGEKRREEWSKKVGDQVDEVVRGLPGLLEKQASASAQSLTDLQTELKSLKSLLIARRPTPATSAYTPPTALVAAPIANGSSSSTAGPTAVPTESTATATSTPATTTASGSSDATTRSSSPFSVRKPGIPAWQRSGASSASLASGSSTSLATAVADGSSSSAGKVDDQDPSASGVLVEKEDASPAPVGKARNGAAEESSPKVTIEHAEE</sequence>
<name>A0A238FJF9_9BASI</name>
<evidence type="ECO:0000256" key="1">
    <source>
        <dbReference type="ARBA" id="ARBA00005443"/>
    </source>
</evidence>
<evidence type="ECO:0000313" key="15">
    <source>
        <dbReference type="Proteomes" id="UP000198372"/>
    </source>
</evidence>
<reference evidence="15" key="1">
    <citation type="submission" date="2016-09" db="EMBL/GenBank/DDBJ databases">
        <authorList>
            <person name="Jeantristanb JTB J.-T."/>
            <person name="Ricardo R."/>
        </authorList>
    </citation>
    <scope>NUCLEOTIDE SEQUENCE [LARGE SCALE GENOMIC DNA]</scope>
</reference>
<comment type="function">
    <text evidence="10">Component of the PEX13-PEX14 docking complex, a translocon channel that specifically mediates the import of peroxisomal cargo proteins bound to PEX5 receptor. The PEX13-PEX14 docking complex forms a large import pore which can be opened to a diameter of about 9 nm. Mechanistically, PEX5 receptor along with cargo proteins associates with the PEX14 subunit of the PEX13-PEX14 docking complex in the cytosol, leading to the insertion of the receptor into the organelle membrane with the concomitant translocation of the cargo into the peroxisome matrix.</text>
</comment>
<feature type="coiled-coil region" evidence="11">
    <location>
        <begin position="119"/>
        <end position="188"/>
    </location>
</feature>
<dbReference type="PANTHER" id="PTHR23058">
    <property type="entry name" value="PEROXISOMAL MEMBRANE PROTEIN PEX14"/>
    <property type="match status" value="1"/>
</dbReference>
<evidence type="ECO:0000256" key="8">
    <source>
        <dbReference type="ARBA" id="ARBA00029691"/>
    </source>
</evidence>
<evidence type="ECO:0000259" key="13">
    <source>
        <dbReference type="Pfam" id="PF04695"/>
    </source>
</evidence>
<evidence type="ECO:0000256" key="3">
    <source>
        <dbReference type="ARBA" id="ARBA00022927"/>
    </source>
</evidence>
<dbReference type="GO" id="GO:0016560">
    <property type="term" value="P:protein import into peroxisome matrix, docking"/>
    <property type="evidence" value="ECO:0007669"/>
    <property type="project" value="UniProtKB-UniRule"/>
</dbReference>
<evidence type="ECO:0000256" key="7">
    <source>
        <dbReference type="ARBA" id="ARBA00029502"/>
    </source>
</evidence>
<evidence type="ECO:0000256" key="12">
    <source>
        <dbReference type="SAM" id="MobiDB-lite"/>
    </source>
</evidence>
<comment type="similarity">
    <text evidence="1 10">Belongs to the peroxin-14 family.</text>
</comment>
<dbReference type="OrthoDB" id="5549158at2759"/>
<feature type="compositionally biased region" description="Low complexity" evidence="12">
    <location>
        <begin position="263"/>
        <end position="298"/>
    </location>
</feature>
<accession>A0A238FJF9</accession>
<feature type="region of interest" description="Disordered" evidence="12">
    <location>
        <begin position="255"/>
        <end position="384"/>
    </location>
</feature>
<protein>
    <recommendedName>
        <fullName evidence="7 10">Peroxisomal membrane protein PEX14</fullName>
    </recommendedName>
    <alternativeName>
        <fullName evidence="8 10">Peroxin-14</fullName>
    </alternativeName>
</protein>
<organism evidence="14 15">
    <name type="scientific">Microbotryum intermedium</name>
    <dbReference type="NCBI Taxonomy" id="269621"/>
    <lineage>
        <taxon>Eukaryota</taxon>
        <taxon>Fungi</taxon>
        <taxon>Dikarya</taxon>
        <taxon>Basidiomycota</taxon>
        <taxon>Pucciniomycotina</taxon>
        <taxon>Microbotryomycetes</taxon>
        <taxon>Microbotryales</taxon>
        <taxon>Microbotryaceae</taxon>
        <taxon>Microbotryum</taxon>
    </lineage>
</organism>
<dbReference type="GO" id="GO:1990429">
    <property type="term" value="C:peroxisomal importomer complex"/>
    <property type="evidence" value="ECO:0007669"/>
    <property type="project" value="TreeGrafter"/>
</dbReference>
<gene>
    <name evidence="14" type="ORF">BQ2448_6854</name>
</gene>
<evidence type="ECO:0000256" key="2">
    <source>
        <dbReference type="ARBA" id="ARBA00022448"/>
    </source>
</evidence>
<feature type="compositionally biased region" description="Low complexity" evidence="12">
    <location>
        <begin position="310"/>
        <end position="328"/>
    </location>
</feature>
<evidence type="ECO:0000256" key="4">
    <source>
        <dbReference type="ARBA" id="ARBA00023010"/>
    </source>
</evidence>
<dbReference type="InterPro" id="IPR036388">
    <property type="entry name" value="WH-like_DNA-bd_sf"/>
</dbReference>
<evidence type="ECO:0000256" key="5">
    <source>
        <dbReference type="ARBA" id="ARBA00023136"/>
    </source>
</evidence>
<keyword evidence="6 10" id="KW-0576">Peroxisome</keyword>
<evidence type="ECO:0000313" key="14">
    <source>
        <dbReference type="EMBL" id="SCV72929.1"/>
    </source>
</evidence>
<dbReference type="InterPro" id="IPR025655">
    <property type="entry name" value="PEX14"/>
</dbReference>
<dbReference type="GO" id="GO:0005102">
    <property type="term" value="F:signaling receptor binding"/>
    <property type="evidence" value="ECO:0007669"/>
    <property type="project" value="TreeGrafter"/>
</dbReference>
<dbReference type="Proteomes" id="UP000198372">
    <property type="component" value="Unassembled WGS sequence"/>
</dbReference>
<dbReference type="GO" id="GO:0005778">
    <property type="term" value="C:peroxisomal membrane"/>
    <property type="evidence" value="ECO:0007669"/>
    <property type="project" value="UniProtKB-SubCell"/>
</dbReference>
<dbReference type="STRING" id="269621.A0A238FJF9"/>
<dbReference type="Pfam" id="PF04695">
    <property type="entry name" value="Pex14_N"/>
    <property type="match status" value="1"/>
</dbReference>
<dbReference type="AlphaFoldDB" id="A0A238FJF9"/>